<evidence type="ECO:0000313" key="2">
    <source>
        <dbReference type="Proteomes" id="UP000002498"/>
    </source>
</evidence>
<keyword evidence="2" id="KW-1185">Reference proteome</keyword>
<dbReference type="HOGENOM" id="CLU_1468520_0_0_1"/>
<organism evidence="1 2">
    <name type="scientific">Metarhizium robertsii (strain ARSEF 23 / ATCC MYA-3075)</name>
    <name type="common">Metarhizium anisopliae (strain ARSEF 23)</name>
    <dbReference type="NCBI Taxonomy" id="655844"/>
    <lineage>
        <taxon>Eukaryota</taxon>
        <taxon>Fungi</taxon>
        <taxon>Dikarya</taxon>
        <taxon>Ascomycota</taxon>
        <taxon>Pezizomycotina</taxon>
        <taxon>Sordariomycetes</taxon>
        <taxon>Hypocreomycetidae</taxon>
        <taxon>Hypocreales</taxon>
        <taxon>Clavicipitaceae</taxon>
        <taxon>Metarhizium</taxon>
    </lineage>
</organism>
<gene>
    <name evidence="1" type="ORF">MAA_11112</name>
</gene>
<protein>
    <submittedName>
        <fullName evidence="1">Nuclear envelope protein</fullName>
    </submittedName>
</protein>
<sequence length="184" mass="20642">MPVGRSSFKETSHATHAAAADLDGRLEAGLPLSWFLVRLYSFSSPAQLLAGGYEKPSWVGEDGMRTLSRYWWIRASAILRTRPFKKAMHQRGDLDLIFEPLGLRFYNPEKRLLPRPLSGVVIYPQQAMYFSGLQELLDTLHFYLQVASYPETGQMSRGAGSTFGKFPLAPAEVLEPVTFRESGV</sequence>
<dbReference type="Proteomes" id="UP000002498">
    <property type="component" value="Unassembled WGS sequence"/>
</dbReference>
<name>A0A0B2XIF1_METRA</name>
<dbReference type="GeneID" id="23632560"/>
<evidence type="ECO:0000313" key="1">
    <source>
        <dbReference type="EMBL" id="KHO11297.1"/>
    </source>
</evidence>
<reference evidence="1 2" key="2">
    <citation type="journal article" date="2014" name="Proc. Natl. Acad. Sci. U.S.A.">
        <title>Trajectory and genomic determinants of fungal-pathogen speciation and host adaptation.</title>
        <authorList>
            <person name="Hu X."/>
            <person name="Xiao G."/>
            <person name="Zheng P."/>
            <person name="Shang Y."/>
            <person name="Su Y."/>
            <person name="Zhang X."/>
            <person name="Liu X."/>
            <person name="Zhan S."/>
            <person name="St Leger R.J."/>
            <person name="Wang C."/>
        </authorList>
    </citation>
    <scope>GENOME REANNOTATION</scope>
    <source>
        <strain evidence="2">ARSEF 23 / ATCC MYA-3075</strain>
    </source>
</reference>
<dbReference type="EMBL" id="ADNJ02000004">
    <property type="protein sequence ID" value="KHO11297.1"/>
    <property type="molecule type" value="Genomic_DNA"/>
</dbReference>
<reference evidence="1 2" key="1">
    <citation type="journal article" date="2011" name="PLoS Genet.">
        <title>Genome sequencing and comparative transcriptomics of the model entomopathogenic fungi Metarhizium anisopliae and M. acridum.</title>
        <authorList>
            <person name="Gao Q."/>
            <person name="Jin K."/>
            <person name="Ying S.H."/>
            <person name="Zhang Y."/>
            <person name="Xiao G."/>
            <person name="Shang Y."/>
            <person name="Duan Z."/>
            <person name="Hu X."/>
            <person name="Xie X.Q."/>
            <person name="Zhou G."/>
            <person name="Peng G."/>
            <person name="Luo Z."/>
            <person name="Huang W."/>
            <person name="Wang B."/>
            <person name="Fang W."/>
            <person name="Wang S."/>
            <person name="Zhong Y."/>
            <person name="Ma L.J."/>
            <person name="St Leger R.J."/>
            <person name="Zhao G.P."/>
            <person name="Pei Y."/>
            <person name="Feng M.G."/>
            <person name="Xia Y."/>
            <person name="Wang C."/>
        </authorList>
    </citation>
    <scope>NUCLEOTIDE SEQUENCE [LARGE SCALE GENOMIC DNA]</scope>
    <source>
        <strain evidence="2">ARSEF 23 / ATCC MYA-3075</strain>
    </source>
</reference>
<dbReference type="OrthoDB" id="10315732at2759"/>
<accession>A0A0B2XIF1</accession>
<proteinExistence type="predicted"/>
<dbReference type="KEGG" id="maj:MAA_11112"/>
<comment type="caution">
    <text evidence="1">The sequence shown here is derived from an EMBL/GenBank/DDBJ whole genome shotgun (WGS) entry which is preliminary data.</text>
</comment>
<dbReference type="AlphaFoldDB" id="A0A0B2XIF1"/>
<dbReference type="RefSeq" id="XP_011411380.1">
    <property type="nucleotide sequence ID" value="XM_011413078.1"/>
</dbReference>